<comment type="caution">
    <text evidence="11">The sequence shown here is derived from an EMBL/GenBank/DDBJ whole genome shotgun (WGS) entry which is preliminary data.</text>
</comment>
<dbReference type="EMBL" id="MZXV01000056">
    <property type="protein sequence ID" value="PZV35643.1"/>
    <property type="molecule type" value="Genomic_DNA"/>
</dbReference>
<keyword evidence="3" id="KW-1003">Cell membrane</keyword>
<dbReference type="InterPro" id="IPR050366">
    <property type="entry name" value="BP-dependent_transpt_permease"/>
</dbReference>
<feature type="transmembrane region" description="Helical" evidence="9">
    <location>
        <begin position="97"/>
        <end position="122"/>
    </location>
</feature>
<dbReference type="OrthoDB" id="9805884at2"/>
<evidence type="ECO:0000256" key="8">
    <source>
        <dbReference type="ARBA" id="ARBA00023136"/>
    </source>
</evidence>
<comment type="subcellular location">
    <subcellularLocation>
        <location evidence="1 9">Cell membrane</location>
        <topology evidence="1 9">Multi-pass membrane protein</topology>
    </subcellularLocation>
</comment>
<dbReference type="GO" id="GO:0005886">
    <property type="term" value="C:plasma membrane"/>
    <property type="evidence" value="ECO:0007669"/>
    <property type="project" value="UniProtKB-SubCell"/>
</dbReference>
<dbReference type="InterPro" id="IPR035906">
    <property type="entry name" value="MetI-like_sf"/>
</dbReference>
<keyword evidence="7 9" id="KW-1133">Transmembrane helix</keyword>
<keyword evidence="4 9" id="KW-0812">Transmembrane</keyword>
<dbReference type="Pfam" id="PF12911">
    <property type="entry name" value="OppC_N"/>
    <property type="match status" value="1"/>
</dbReference>
<dbReference type="NCBIfam" id="NF045476">
    <property type="entry name" value="Opp4C"/>
    <property type="match status" value="1"/>
</dbReference>
<feature type="transmembrane region" description="Helical" evidence="9">
    <location>
        <begin position="32"/>
        <end position="54"/>
    </location>
</feature>
<sequence length="302" mass="31866">MTDITAADVTIAAGASRGLWGEASRRFFNHRLATLGLVMLAIIVLACVLAPLIAHYGPNDIDLRGRNQPPGGVHWLGTDGTGRDIFARILYGGRISLTVGFVAVAISAAIGIFVGCVSGYFGGKVDLLLMGLIDMVLTFPRLVIIIAFVAVVGPSIFNTMVVIGLLSWPSIARLTRGEILALRNQEFVLAARSLGTSPSVIILEHILPNVLSPILVAITLDVATVILLEASLSFLGLGAQAPAASWGNMLRDARTLSILESQPWMWIPPGAMIAMAVLSINFVGDGLRDALDPQHIMGGGAK</sequence>
<organism evidence="11 12">
    <name type="scientific">Mesorhizobium kowhaii</name>
    <dbReference type="NCBI Taxonomy" id="1300272"/>
    <lineage>
        <taxon>Bacteria</taxon>
        <taxon>Pseudomonadati</taxon>
        <taxon>Pseudomonadota</taxon>
        <taxon>Alphaproteobacteria</taxon>
        <taxon>Hyphomicrobiales</taxon>
        <taxon>Phyllobacteriaceae</taxon>
        <taxon>Mesorhizobium</taxon>
    </lineage>
</organism>
<dbReference type="GO" id="GO:0055085">
    <property type="term" value="P:transmembrane transport"/>
    <property type="evidence" value="ECO:0007669"/>
    <property type="project" value="InterPro"/>
</dbReference>
<dbReference type="SUPFAM" id="SSF161098">
    <property type="entry name" value="MetI-like"/>
    <property type="match status" value="1"/>
</dbReference>
<feature type="domain" description="ABC transmembrane type-1" evidence="10">
    <location>
        <begin position="93"/>
        <end position="284"/>
    </location>
</feature>
<dbReference type="Gene3D" id="1.10.3720.10">
    <property type="entry name" value="MetI-like"/>
    <property type="match status" value="1"/>
</dbReference>
<gene>
    <name evidence="11" type="ORF">B5V02_26730</name>
</gene>
<evidence type="ECO:0000256" key="5">
    <source>
        <dbReference type="ARBA" id="ARBA00022856"/>
    </source>
</evidence>
<evidence type="ECO:0000256" key="4">
    <source>
        <dbReference type="ARBA" id="ARBA00022692"/>
    </source>
</evidence>
<evidence type="ECO:0000259" key="10">
    <source>
        <dbReference type="PROSITE" id="PS50928"/>
    </source>
</evidence>
<dbReference type="InterPro" id="IPR025966">
    <property type="entry name" value="OppC_N"/>
</dbReference>
<evidence type="ECO:0000256" key="7">
    <source>
        <dbReference type="ARBA" id="ARBA00022989"/>
    </source>
</evidence>
<evidence type="ECO:0000256" key="2">
    <source>
        <dbReference type="ARBA" id="ARBA00022448"/>
    </source>
</evidence>
<dbReference type="GO" id="GO:0015031">
    <property type="term" value="P:protein transport"/>
    <property type="evidence" value="ECO:0007669"/>
    <property type="project" value="UniProtKB-KW"/>
</dbReference>
<name>A0A2W7CGM6_9HYPH</name>
<dbReference type="AlphaFoldDB" id="A0A2W7CGM6"/>
<evidence type="ECO:0000256" key="6">
    <source>
        <dbReference type="ARBA" id="ARBA00022927"/>
    </source>
</evidence>
<comment type="similarity">
    <text evidence="9">Belongs to the binding-protein-dependent transport system permease family.</text>
</comment>
<evidence type="ECO:0000256" key="3">
    <source>
        <dbReference type="ARBA" id="ARBA00022475"/>
    </source>
</evidence>
<evidence type="ECO:0000313" key="11">
    <source>
        <dbReference type="EMBL" id="PZV35643.1"/>
    </source>
</evidence>
<dbReference type="PANTHER" id="PTHR43386:SF1">
    <property type="entry name" value="D,D-DIPEPTIDE TRANSPORT SYSTEM PERMEASE PROTEIN DDPC-RELATED"/>
    <property type="match status" value="1"/>
</dbReference>
<dbReference type="PROSITE" id="PS50928">
    <property type="entry name" value="ABC_TM1"/>
    <property type="match status" value="1"/>
</dbReference>
<accession>A0A2W7CGM6</accession>
<evidence type="ECO:0000313" key="12">
    <source>
        <dbReference type="Proteomes" id="UP000248616"/>
    </source>
</evidence>
<dbReference type="Proteomes" id="UP000248616">
    <property type="component" value="Unassembled WGS sequence"/>
</dbReference>
<feature type="transmembrane region" description="Helical" evidence="9">
    <location>
        <begin position="142"/>
        <end position="166"/>
    </location>
</feature>
<protein>
    <submittedName>
        <fullName evidence="11">Peptide ABC transporter permease</fullName>
    </submittedName>
</protein>
<keyword evidence="8 9" id="KW-0472">Membrane</keyword>
<reference evidence="12" key="1">
    <citation type="submission" date="2017-03" db="EMBL/GenBank/DDBJ databases">
        <authorList>
            <person name="Safronova V.I."/>
            <person name="Sazanova A.L."/>
            <person name="Chirak E.R."/>
        </authorList>
    </citation>
    <scope>NUCLEOTIDE SEQUENCE [LARGE SCALE GENOMIC DNA]</scope>
    <source>
        <strain evidence="12">Ach-343</strain>
    </source>
</reference>
<dbReference type="GO" id="GO:0015833">
    <property type="term" value="P:peptide transport"/>
    <property type="evidence" value="ECO:0007669"/>
    <property type="project" value="UniProtKB-KW"/>
</dbReference>
<evidence type="ECO:0000256" key="9">
    <source>
        <dbReference type="RuleBase" id="RU363032"/>
    </source>
</evidence>
<keyword evidence="2 9" id="KW-0813">Transport</keyword>
<dbReference type="PANTHER" id="PTHR43386">
    <property type="entry name" value="OLIGOPEPTIDE TRANSPORT SYSTEM PERMEASE PROTEIN APPC"/>
    <property type="match status" value="1"/>
</dbReference>
<keyword evidence="12" id="KW-1185">Reference proteome</keyword>
<dbReference type="InterPro" id="IPR053523">
    <property type="entry name" value="Oligopeptide_permease_AppC"/>
</dbReference>
<keyword evidence="6" id="KW-0653">Protein transport</keyword>
<keyword evidence="5" id="KW-0571">Peptide transport</keyword>
<dbReference type="CDD" id="cd06261">
    <property type="entry name" value="TM_PBP2"/>
    <property type="match status" value="1"/>
</dbReference>
<dbReference type="Pfam" id="PF00528">
    <property type="entry name" value="BPD_transp_1"/>
    <property type="match status" value="1"/>
</dbReference>
<proteinExistence type="inferred from homology"/>
<evidence type="ECO:0000256" key="1">
    <source>
        <dbReference type="ARBA" id="ARBA00004651"/>
    </source>
</evidence>
<dbReference type="InterPro" id="IPR000515">
    <property type="entry name" value="MetI-like"/>
</dbReference>
<dbReference type="RefSeq" id="WP_111547079.1">
    <property type="nucleotide sequence ID" value="NZ_MZXV01000056.1"/>
</dbReference>